<dbReference type="EMBL" id="CH940650">
    <property type="protein sequence ID" value="EDW67450.1"/>
    <property type="molecule type" value="Genomic_DNA"/>
</dbReference>
<feature type="coiled-coil region" evidence="2">
    <location>
        <begin position="363"/>
        <end position="411"/>
    </location>
</feature>
<dbReference type="KEGG" id="dvi:6630848"/>
<dbReference type="Proteomes" id="UP000008792">
    <property type="component" value="Unassembled WGS sequence"/>
</dbReference>
<feature type="coiled-coil region" evidence="2">
    <location>
        <begin position="209"/>
        <end position="236"/>
    </location>
</feature>
<dbReference type="PhylomeDB" id="B4M139"/>
<protein>
    <recommendedName>
        <fullName evidence="5">Occludin-related Y protein</fullName>
    </recommendedName>
</protein>
<proteinExistence type="predicted"/>
<dbReference type="PANTHER" id="PTHR32083">
    <property type="entry name" value="CILIA AND FLAGELLA-ASSOCIATED PROTEIN 58-RELATED"/>
    <property type="match status" value="1"/>
</dbReference>
<dbReference type="OMA" id="GTMQYNQ"/>
<feature type="coiled-coil region" evidence="2">
    <location>
        <begin position="447"/>
        <end position="495"/>
    </location>
</feature>
<dbReference type="FunCoup" id="B4M139">
    <property type="interactions" value="28"/>
</dbReference>
<dbReference type="HOGENOM" id="CLU_330469_0_0_1"/>
<gene>
    <name evidence="3" type="primary">Dvir\GJ23074</name>
    <name evidence="3" type="ORF">Dvir_GJ23074</name>
</gene>
<dbReference type="eggNOG" id="ENOG502QPV7">
    <property type="taxonomic scope" value="Eukaryota"/>
</dbReference>
<evidence type="ECO:0000313" key="4">
    <source>
        <dbReference type="Proteomes" id="UP000008792"/>
    </source>
</evidence>
<dbReference type="Gene3D" id="1.10.287.1490">
    <property type="match status" value="1"/>
</dbReference>
<feature type="coiled-coil region" evidence="2">
    <location>
        <begin position="688"/>
        <end position="722"/>
    </location>
</feature>
<accession>B4M139</accession>
<evidence type="ECO:0000313" key="3">
    <source>
        <dbReference type="EMBL" id="EDW67450.1"/>
    </source>
</evidence>
<dbReference type="STRING" id="7244.B4M139"/>
<reference evidence="3 4" key="1">
    <citation type="journal article" date="2007" name="Nature">
        <title>Evolution of genes and genomes on the Drosophila phylogeny.</title>
        <authorList>
            <consortium name="Drosophila 12 Genomes Consortium"/>
            <person name="Clark A.G."/>
            <person name="Eisen M.B."/>
            <person name="Smith D.R."/>
            <person name="Bergman C.M."/>
            <person name="Oliver B."/>
            <person name="Markow T.A."/>
            <person name="Kaufman T.C."/>
            <person name="Kellis M."/>
            <person name="Gelbart W."/>
            <person name="Iyer V.N."/>
            <person name="Pollard D.A."/>
            <person name="Sackton T.B."/>
            <person name="Larracuente A.M."/>
            <person name="Singh N.D."/>
            <person name="Abad J.P."/>
            <person name="Abt D.N."/>
            <person name="Adryan B."/>
            <person name="Aguade M."/>
            <person name="Akashi H."/>
            <person name="Anderson W.W."/>
            <person name="Aquadro C.F."/>
            <person name="Ardell D.H."/>
            <person name="Arguello R."/>
            <person name="Artieri C.G."/>
            <person name="Barbash D.A."/>
            <person name="Barker D."/>
            <person name="Barsanti P."/>
            <person name="Batterham P."/>
            <person name="Batzoglou S."/>
            <person name="Begun D."/>
            <person name="Bhutkar A."/>
            <person name="Blanco E."/>
            <person name="Bosak S.A."/>
            <person name="Bradley R.K."/>
            <person name="Brand A.D."/>
            <person name="Brent M.R."/>
            <person name="Brooks A.N."/>
            <person name="Brown R.H."/>
            <person name="Butlin R.K."/>
            <person name="Caggese C."/>
            <person name="Calvi B.R."/>
            <person name="Bernardo de Carvalho A."/>
            <person name="Caspi A."/>
            <person name="Castrezana S."/>
            <person name="Celniker S.E."/>
            <person name="Chang J.L."/>
            <person name="Chapple C."/>
            <person name="Chatterji S."/>
            <person name="Chinwalla A."/>
            <person name="Civetta A."/>
            <person name="Clifton S.W."/>
            <person name="Comeron J.M."/>
            <person name="Costello J.C."/>
            <person name="Coyne J.A."/>
            <person name="Daub J."/>
            <person name="David R.G."/>
            <person name="Delcher A.L."/>
            <person name="Delehaunty K."/>
            <person name="Do C.B."/>
            <person name="Ebling H."/>
            <person name="Edwards K."/>
            <person name="Eickbush T."/>
            <person name="Evans J.D."/>
            <person name="Filipski A."/>
            <person name="Findeiss S."/>
            <person name="Freyhult E."/>
            <person name="Fulton L."/>
            <person name="Fulton R."/>
            <person name="Garcia A.C."/>
            <person name="Gardiner A."/>
            <person name="Garfield D.A."/>
            <person name="Garvin B.E."/>
            <person name="Gibson G."/>
            <person name="Gilbert D."/>
            <person name="Gnerre S."/>
            <person name="Godfrey J."/>
            <person name="Good R."/>
            <person name="Gotea V."/>
            <person name="Gravely B."/>
            <person name="Greenberg A.J."/>
            <person name="Griffiths-Jones S."/>
            <person name="Gross S."/>
            <person name="Guigo R."/>
            <person name="Gustafson E.A."/>
            <person name="Haerty W."/>
            <person name="Hahn M.W."/>
            <person name="Halligan D.L."/>
            <person name="Halpern A.L."/>
            <person name="Halter G.M."/>
            <person name="Han M.V."/>
            <person name="Heger A."/>
            <person name="Hillier L."/>
            <person name="Hinrichs A.S."/>
            <person name="Holmes I."/>
            <person name="Hoskins R.A."/>
            <person name="Hubisz M.J."/>
            <person name="Hultmark D."/>
            <person name="Huntley M.A."/>
            <person name="Jaffe D.B."/>
            <person name="Jagadeeshan S."/>
            <person name="Jeck W.R."/>
            <person name="Johnson J."/>
            <person name="Jones C.D."/>
            <person name="Jordan W.C."/>
            <person name="Karpen G.H."/>
            <person name="Kataoka E."/>
            <person name="Keightley P.D."/>
            <person name="Kheradpour P."/>
            <person name="Kirkness E.F."/>
            <person name="Koerich L.B."/>
            <person name="Kristiansen K."/>
            <person name="Kudrna D."/>
            <person name="Kulathinal R.J."/>
            <person name="Kumar S."/>
            <person name="Kwok R."/>
            <person name="Lander E."/>
            <person name="Langley C.H."/>
            <person name="Lapoint R."/>
            <person name="Lazzaro B.P."/>
            <person name="Lee S.J."/>
            <person name="Levesque L."/>
            <person name="Li R."/>
            <person name="Lin C.F."/>
            <person name="Lin M.F."/>
            <person name="Lindblad-Toh K."/>
            <person name="Llopart A."/>
            <person name="Long M."/>
            <person name="Low L."/>
            <person name="Lozovsky E."/>
            <person name="Lu J."/>
            <person name="Luo M."/>
            <person name="Machado C.A."/>
            <person name="Makalowski W."/>
            <person name="Marzo M."/>
            <person name="Matsuda M."/>
            <person name="Matzkin L."/>
            <person name="McAllister B."/>
            <person name="McBride C.S."/>
            <person name="McKernan B."/>
            <person name="McKernan K."/>
            <person name="Mendez-Lago M."/>
            <person name="Minx P."/>
            <person name="Mollenhauer M.U."/>
            <person name="Montooth K."/>
            <person name="Mount S.M."/>
            <person name="Mu X."/>
            <person name="Myers E."/>
            <person name="Negre B."/>
            <person name="Newfeld S."/>
            <person name="Nielsen R."/>
            <person name="Noor M.A."/>
            <person name="O'Grady P."/>
            <person name="Pachter L."/>
            <person name="Papaceit M."/>
            <person name="Parisi M.J."/>
            <person name="Parisi M."/>
            <person name="Parts L."/>
            <person name="Pedersen J.S."/>
            <person name="Pesole G."/>
            <person name="Phillippy A.M."/>
            <person name="Ponting C.P."/>
            <person name="Pop M."/>
            <person name="Porcelli D."/>
            <person name="Powell J.R."/>
            <person name="Prohaska S."/>
            <person name="Pruitt K."/>
            <person name="Puig M."/>
            <person name="Quesneville H."/>
            <person name="Ram K.R."/>
            <person name="Rand D."/>
            <person name="Rasmussen M.D."/>
            <person name="Reed L.K."/>
            <person name="Reenan R."/>
            <person name="Reily A."/>
            <person name="Remington K.A."/>
            <person name="Rieger T.T."/>
            <person name="Ritchie M.G."/>
            <person name="Robin C."/>
            <person name="Rogers Y.H."/>
            <person name="Rohde C."/>
            <person name="Rozas J."/>
            <person name="Rubenfield M.J."/>
            <person name="Ruiz A."/>
            <person name="Russo S."/>
            <person name="Salzberg S.L."/>
            <person name="Sanchez-Gracia A."/>
            <person name="Saranga D.J."/>
            <person name="Sato H."/>
            <person name="Schaeffer S.W."/>
            <person name="Schatz M.C."/>
            <person name="Schlenke T."/>
            <person name="Schwartz R."/>
            <person name="Segarra C."/>
            <person name="Singh R.S."/>
            <person name="Sirot L."/>
            <person name="Sirota M."/>
            <person name="Sisneros N.B."/>
            <person name="Smith C.D."/>
            <person name="Smith T.F."/>
            <person name="Spieth J."/>
            <person name="Stage D.E."/>
            <person name="Stark A."/>
            <person name="Stephan W."/>
            <person name="Strausberg R.L."/>
            <person name="Strempel S."/>
            <person name="Sturgill D."/>
            <person name="Sutton G."/>
            <person name="Sutton G.G."/>
            <person name="Tao W."/>
            <person name="Teichmann S."/>
            <person name="Tobari Y.N."/>
            <person name="Tomimura Y."/>
            <person name="Tsolas J.M."/>
            <person name="Valente V.L."/>
            <person name="Venter E."/>
            <person name="Venter J.C."/>
            <person name="Vicario S."/>
            <person name="Vieira F.G."/>
            <person name="Vilella A.J."/>
            <person name="Villasante A."/>
            <person name="Walenz B."/>
            <person name="Wang J."/>
            <person name="Wasserman M."/>
            <person name="Watts T."/>
            <person name="Wilson D."/>
            <person name="Wilson R.K."/>
            <person name="Wing R.A."/>
            <person name="Wolfner M.F."/>
            <person name="Wong A."/>
            <person name="Wong G.K."/>
            <person name="Wu C.I."/>
            <person name="Wu G."/>
            <person name="Yamamoto D."/>
            <person name="Yang H.P."/>
            <person name="Yang S.P."/>
            <person name="Yorke J.A."/>
            <person name="Yoshida K."/>
            <person name="Zdobnov E."/>
            <person name="Zhang P."/>
            <person name="Zhang Y."/>
            <person name="Zimin A.V."/>
            <person name="Baldwin J."/>
            <person name="Abdouelleil A."/>
            <person name="Abdulkadir J."/>
            <person name="Abebe A."/>
            <person name="Abera B."/>
            <person name="Abreu J."/>
            <person name="Acer S.C."/>
            <person name="Aftuck L."/>
            <person name="Alexander A."/>
            <person name="An P."/>
            <person name="Anderson E."/>
            <person name="Anderson S."/>
            <person name="Arachi H."/>
            <person name="Azer M."/>
            <person name="Bachantsang P."/>
            <person name="Barry A."/>
            <person name="Bayul T."/>
            <person name="Berlin A."/>
            <person name="Bessette D."/>
            <person name="Bloom T."/>
            <person name="Blye J."/>
            <person name="Boguslavskiy L."/>
            <person name="Bonnet C."/>
            <person name="Boukhgalter B."/>
            <person name="Bourzgui I."/>
            <person name="Brown A."/>
            <person name="Cahill P."/>
            <person name="Channer S."/>
            <person name="Cheshatsang Y."/>
            <person name="Chuda L."/>
            <person name="Citroen M."/>
            <person name="Collymore A."/>
            <person name="Cooke P."/>
            <person name="Costello M."/>
            <person name="D'Aco K."/>
            <person name="Daza R."/>
            <person name="De Haan G."/>
            <person name="DeGray S."/>
            <person name="DeMaso C."/>
            <person name="Dhargay N."/>
            <person name="Dooley K."/>
            <person name="Dooley E."/>
            <person name="Doricent M."/>
            <person name="Dorje P."/>
            <person name="Dorjee K."/>
            <person name="Dupes A."/>
            <person name="Elong R."/>
            <person name="Falk J."/>
            <person name="Farina A."/>
            <person name="Faro S."/>
            <person name="Ferguson D."/>
            <person name="Fisher S."/>
            <person name="Foley C.D."/>
            <person name="Franke A."/>
            <person name="Friedrich D."/>
            <person name="Gadbois L."/>
            <person name="Gearin G."/>
            <person name="Gearin C.R."/>
            <person name="Giannoukos G."/>
            <person name="Goode T."/>
            <person name="Graham J."/>
            <person name="Grandbois E."/>
            <person name="Grewal S."/>
            <person name="Gyaltsen K."/>
            <person name="Hafez N."/>
            <person name="Hagos B."/>
            <person name="Hall J."/>
            <person name="Henson C."/>
            <person name="Hollinger A."/>
            <person name="Honan T."/>
            <person name="Huard M.D."/>
            <person name="Hughes L."/>
            <person name="Hurhula B."/>
            <person name="Husby M.E."/>
            <person name="Kamat A."/>
            <person name="Kanga B."/>
            <person name="Kashin S."/>
            <person name="Khazanovich D."/>
            <person name="Kisner P."/>
            <person name="Lance K."/>
            <person name="Lara M."/>
            <person name="Lee W."/>
            <person name="Lennon N."/>
            <person name="Letendre F."/>
            <person name="LeVine R."/>
            <person name="Lipovsky A."/>
            <person name="Liu X."/>
            <person name="Liu J."/>
            <person name="Liu S."/>
            <person name="Lokyitsang T."/>
            <person name="Lokyitsang Y."/>
            <person name="Lubonja R."/>
            <person name="Lui A."/>
            <person name="MacDonald P."/>
            <person name="Magnisalis V."/>
            <person name="Maru K."/>
            <person name="Matthews C."/>
            <person name="McCusker W."/>
            <person name="McDonough S."/>
            <person name="Mehta T."/>
            <person name="Meldrim J."/>
            <person name="Meneus L."/>
            <person name="Mihai O."/>
            <person name="Mihalev A."/>
            <person name="Mihova T."/>
            <person name="Mittelman R."/>
            <person name="Mlenga V."/>
            <person name="Montmayeur A."/>
            <person name="Mulrain L."/>
            <person name="Navidi A."/>
            <person name="Naylor J."/>
            <person name="Negash T."/>
            <person name="Nguyen T."/>
            <person name="Nguyen N."/>
            <person name="Nicol R."/>
            <person name="Norbu C."/>
            <person name="Norbu N."/>
            <person name="Novod N."/>
            <person name="O'Neill B."/>
            <person name="Osman S."/>
            <person name="Markiewicz E."/>
            <person name="Oyono O.L."/>
            <person name="Patti C."/>
            <person name="Phunkhang P."/>
            <person name="Pierre F."/>
            <person name="Priest M."/>
            <person name="Raghuraman S."/>
            <person name="Rege F."/>
            <person name="Reyes R."/>
            <person name="Rise C."/>
            <person name="Rogov P."/>
            <person name="Ross K."/>
            <person name="Ryan E."/>
            <person name="Settipalli S."/>
            <person name="Shea T."/>
            <person name="Sherpa N."/>
            <person name="Shi L."/>
            <person name="Shih D."/>
            <person name="Sparrow T."/>
            <person name="Spaulding J."/>
            <person name="Stalker J."/>
            <person name="Stange-Thomann N."/>
            <person name="Stavropoulos S."/>
            <person name="Stone C."/>
            <person name="Strader C."/>
            <person name="Tesfaye S."/>
            <person name="Thomson T."/>
            <person name="Thoulutsang Y."/>
            <person name="Thoulutsang D."/>
            <person name="Topham K."/>
            <person name="Topping I."/>
            <person name="Tsamla T."/>
            <person name="Vassiliev H."/>
            <person name="Vo A."/>
            <person name="Wangchuk T."/>
            <person name="Wangdi T."/>
            <person name="Weiand M."/>
            <person name="Wilkinson J."/>
            <person name="Wilson A."/>
            <person name="Yadav S."/>
            <person name="Young G."/>
            <person name="Yu Q."/>
            <person name="Zembek L."/>
            <person name="Zhong D."/>
            <person name="Zimmer A."/>
            <person name="Zwirko Z."/>
            <person name="Jaffe D.B."/>
            <person name="Alvarez P."/>
            <person name="Brockman W."/>
            <person name="Butler J."/>
            <person name="Chin C."/>
            <person name="Gnerre S."/>
            <person name="Grabherr M."/>
            <person name="Kleber M."/>
            <person name="Mauceli E."/>
            <person name="MacCallum I."/>
        </authorList>
    </citation>
    <scope>NUCLEOTIDE SEQUENCE [LARGE SCALE GENOMIC DNA]</scope>
    <source>
        <strain evidence="4">Tucson 15010-1051.87</strain>
    </source>
</reference>
<keyword evidence="4" id="KW-1185">Reference proteome</keyword>
<evidence type="ECO:0000256" key="1">
    <source>
        <dbReference type="ARBA" id="ARBA00023054"/>
    </source>
</evidence>
<keyword evidence="1 2" id="KW-0175">Coiled coil</keyword>
<dbReference type="OrthoDB" id="20035at2759"/>
<evidence type="ECO:0008006" key="5">
    <source>
        <dbReference type="Google" id="ProtNLM"/>
    </source>
</evidence>
<organism evidence="3 4">
    <name type="scientific">Drosophila virilis</name>
    <name type="common">Fruit fly</name>
    <dbReference type="NCBI Taxonomy" id="7244"/>
    <lineage>
        <taxon>Eukaryota</taxon>
        <taxon>Metazoa</taxon>
        <taxon>Ecdysozoa</taxon>
        <taxon>Arthropoda</taxon>
        <taxon>Hexapoda</taxon>
        <taxon>Insecta</taxon>
        <taxon>Pterygota</taxon>
        <taxon>Neoptera</taxon>
        <taxon>Endopterygota</taxon>
        <taxon>Diptera</taxon>
        <taxon>Brachycera</taxon>
        <taxon>Muscomorpha</taxon>
        <taxon>Ephydroidea</taxon>
        <taxon>Drosophilidae</taxon>
        <taxon>Drosophila</taxon>
    </lineage>
</organism>
<dbReference type="GO" id="GO:0005856">
    <property type="term" value="C:cytoskeleton"/>
    <property type="evidence" value="ECO:0007669"/>
    <property type="project" value="TreeGrafter"/>
</dbReference>
<sequence>MPDRKLRKKKIVEKSDSAHWRSLMLDPKYDDQVEAAQLNLIEDLNDDFFAISYELVQNIVPVNNFLASKMKLFVDILARLHAYYVDEVKAAKDTQAKVDSANEKLQLAIEASADSQNLMERLRESLAEAWRTTDAAQYREALSRDAQGDYTTKENHARLMNSTDSRRTKEMRIRGVVFRERDRLARELKEYQKRLETNRVYASSLEAIILDHRTTIKSQQNRVKQLESDLFGLEHKNRQLVESLQDKVISQRKEMEYMNTVNQELRVFEKKFHEHSTINNNLRQTIDRLSNENFNLIKINHKMDEEQRRFKAMLTNLETTNKALLHERDELERSIRLSLADKKKKADIYLLLNRRFHQLSKKNAEYAEQEAHLHNELTALEKKLLVTNGQLEDTIRQKEDITRTHKKLQTEVSTHNDAMAALRHDLVLQRHRTHDVQSELSRANKFLDDKDCMIHKIKREVNELQAEGNELNKTIESLEAKVARKTEKVTELKEKLDHKHESYLKAKKQMEIVHSEKIMLEKNLDMCGRERQRLQNINGKLSFQINQLCQQLATNEKEITAHKNRIDQLDNLLKHKQNEIHAKDRHLERVRTDLSETKMHAEQLQHTIEQDEKRFKQISISLEEVNKEKSLVGQQMVRRNGELRIQQEQLAMMQLAIKRGTMQYNQRVDDIRLLKTEITNLSMSNACLQRAINDKSNMRHEVVRLERQLNRERLHVAAFTEEMKYPYRIHRWRVLIGKDPGKYQLIRKIQVLLKRNIRLSVERVNMERRLQDIQRLYDTLKEQLQHMPDPNTVNRLWLQQRANQRQRRKVKAMQAELAINEIDLKSRDLIIDEFQQVIKKEQLLQQPNKAIDKLLKIVSVSRKSHANKHQQVFHMSSNSSVQCGEFAYSAA</sequence>
<evidence type="ECO:0000256" key="2">
    <source>
        <dbReference type="SAM" id="Coils"/>
    </source>
</evidence>
<feature type="coiled-coil region" evidence="2">
    <location>
        <begin position="545"/>
        <end position="628"/>
    </location>
</feature>
<dbReference type="InParanoid" id="B4M139"/>
<name>B4M139_DROVI</name>
<dbReference type="AlphaFoldDB" id="B4M139"/>
<dbReference type="PANTHER" id="PTHR32083:SF0">
    <property type="entry name" value="CILIA AND FLAGELLA-ASSOCIATED PROTEIN 58"/>
    <property type="match status" value="1"/>
</dbReference>